<dbReference type="PANTHER" id="PTHR12317">
    <property type="entry name" value="DIACYLGLYCEROL O-ACYLTRANSFERASE"/>
    <property type="match status" value="1"/>
</dbReference>
<dbReference type="GO" id="GO:0005811">
    <property type="term" value="C:lipid droplet"/>
    <property type="evidence" value="ECO:0007669"/>
    <property type="project" value="EnsemblFungi"/>
</dbReference>
<dbReference type="UniPathway" id="UPA00282"/>
<organism evidence="18 19">
    <name type="scientific">Babjeviella inositovora NRRL Y-12698</name>
    <dbReference type="NCBI Taxonomy" id="984486"/>
    <lineage>
        <taxon>Eukaryota</taxon>
        <taxon>Fungi</taxon>
        <taxon>Dikarya</taxon>
        <taxon>Ascomycota</taxon>
        <taxon>Saccharomycotina</taxon>
        <taxon>Pichiomycetes</taxon>
        <taxon>Serinales incertae sedis</taxon>
        <taxon>Babjeviella</taxon>
    </lineage>
</organism>
<keyword evidence="14 16" id="KW-0012">Acyltransferase</keyword>
<dbReference type="CDD" id="cd07987">
    <property type="entry name" value="LPLAT_MGAT-like"/>
    <property type="match status" value="1"/>
</dbReference>
<dbReference type="InterPro" id="IPR007130">
    <property type="entry name" value="DAGAT"/>
</dbReference>
<evidence type="ECO:0000256" key="8">
    <source>
        <dbReference type="ARBA" id="ARBA00022692"/>
    </source>
</evidence>
<comment type="catalytic activity">
    <reaction evidence="15 16">
        <text>an acyl-CoA + a 1,2-diacyl-sn-glycerol = a triacyl-sn-glycerol + CoA</text>
        <dbReference type="Rhea" id="RHEA:10868"/>
        <dbReference type="ChEBI" id="CHEBI:17815"/>
        <dbReference type="ChEBI" id="CHEBI:57287"/>
        <dbReference type="ChEBI" id="CHEBI:58342"/>
        <dbReference type="ChEBI" id="CHEBI:64615"/>
        <dbReference type="EC" id="2.3.1.20"/>
    </reaction>
</comment>
<dbReference type="GO" id="GO:0140042">
    <property type="term" value="P:lipid droplet formation"/>
    <property type="evidence" value="ECO:0007669"/>
    <property type="project" value="EnsemblFungi"/>
</dbReference>
<dbReference type="OrthoDB" id="264532at2759"/>
<dbReference type="GO" id="GO:0004144">
    <property type="term" value="F:diacylglycerol O-acyltransferase activity"/>
    <property type="evidence" value="ECO:0007669"/>
    <property type="project" value="UniProtKB-UniRule"/>
</dbReference>
<evidence type="ECO:0000256" key="6">
    <source>
        <dbReference type="ARBA" id="ARBA00022516"/>
    </source>
</evidence>
<evidence type="ECO:0000256" key="10">
    <source>
        <dbReference type="ARBA" id="ARBA00022824"/>
    </source>
</evidence>
<evidence type="ECO:0000256" key="4">
    <source>
        <dbReference type="ARBA" id="ARBA00005420"/>
    </source>
</evidence>
<evidence type="ECO:0000256" key="5">
    <source>
        <dbReference type="ARBA" id="ARBA00013244"/>
    </source>
</evidence>
<evidence type="ECO:0000256" key="3">
    <source>
        <dbReference type="ARBA" id="ARBA00005189"/>
    </source>
</evidence>
<gene>
    <name evidence="18" type="ORF">BABINDRAFT_163252</name>
</gene>
<comment type="similarity">
    <text evidence="4 16">Belongs to the diacylglycerol acyltransferase family.</text>
</comment>
<keyword evidence="12 16" id="KW-0443">Lipid metabolism</keyword>
<proteinExistence type="inferred from homology"/>
<keyword evidence="10 16" id="KW-0256">Endoplasmic reticulum</keyword>
<evidence type="ECO:0000256" key="11">
    <source>
        <dbReference type="ARBA" id="ARBA00022989"/>
    </source>
</evidence>
<comment type="caution">
    <text evidence="16">Lacks conserved residue(s) required for the propagation of feature annotation.</text>
</comment>
<evidence type="ECO:0000256" key="17">
    <source>
        <dbReference type="SAM" id="MobiDB-lite"/>
    </source>
</evidence>
<dbReference type="AlphaFoldDB" id="A0A1E3QLL3"/>
<evidence type="ECO:0000256" key="15">
    <source>
        <dbReference type="ARBA" id="ARBA00048109"/>
    </source>
</evidence>
<sequence length="426" mass="48572">MTLKERSTTEPSAASRSRRENVSSSASSSASDFARPPPQSSDSFSDTESVGGLEINIKGRNIRFAPMNTPLHRRWQTLAVLWHTCTIPCLTSLFCYMLAIPFMWPFIGIYLIYFLCDQTPFNGNAARRYSPRVRGLPVWRSFVEYFPIRIHKTVDLQPTFTQKWVEDEPETNWFKRALRGAVKKPFEKRVKTGPRYMFCYHPHGIISMGAFGAMATEGAGWSKAFPGIPVSLLTLINQFKLPLLRDYIMALGCSSVGKRNMTRIIRDHNQSVCIVVGGAQESLLALPHSNDLVLRKRKGFIKLALDLGDISLVPIYAFGENEVYEVNKATRGSWIWKFQKWTKKNFGFTVPLFHARGVFNYSMGLMPFRKQIDLVYGKPIEIPFRPSPTRKEVEFYHDLYVKGLVDLFDQNKAKYGDPNAVLSLVE</sequence>
<feature type="region of interest" description="Disordered" evidence="17">
    <location>
        <begin position="1"/>
        <end position="49"/>
    </location>
</feature>
<dbReference type="PANTHER" id="PTHR12317:SF0">
    <property type="entry name" value="ACYLTRANSFERASE"/>
    <property type="match status" value="1"/>
</dbReference>
<keyword evidence="9" id="KW-0319">Glycerol metabolism</keyword>
<evidence type="ECO:0000256" key="1">
    <source>
        <dbReference type="ARBA" id="ARBA00004477"/>
    </source>
</evidence>
<evidence type="ECO:0000256" key="7">
    <source>
        <dbReference type="ARBA" id="ARBA00022679"/>
    </source>
</evidence>
<accession>A0A1E3QLL3</accession>
<comment type="pathway">
    <text evidence="2 16">Glycerolipid metabolism; triacylglycerol biosynthesis.</text>
</comment>
<protein>
    <recommendedName>
        <fullName evidence="5 16">Diacylglycerol O-acyltransferase</fullName>
        <ecNumber evidence="5 16">2.3.1.20</ecNumber>
    </recommendedName>
</protein>
<comment type="pathway">
    <text evidence="3">Lipid metabolism.</text>
</comment>
<dbReference type="GO" id="GO:0019432">
    <property type="term" value="P:triglyceride biosynthetic process"/>
    <property type="evidence" value="ECO:0007669"/>
    <property type="project" value="UniProtKB-UniRule"/>
</dbReference>
<dbReference type="GO" id="GO:0032541">
    <property type="term" value="C:cortical endoplasmic reticulum"/>
    <property type="evidence" value="ECO:0007669"/>
    <property type="project" value="EnsemblFungi"/>
</dbReference>
<evidence type="ECO:0000313" key="19">
    <source>
        <dbReference type="Proteomes" id="UP000094336"/>
    </source>
</evidence>
<dbReference type="Proteomes" id="UP000094336">
    <property type="component" value="Unassembled WGS sequence"/>
</dbReference>
<evidence type="ECO:0000256" key="14">
    <source>
        <dbReference type="ARBA" id="ARBA00023315"/>
    </source>
</evidence>
<evidence type="ECO:0000256" key="16">
    <source>
        <dbReference type="RuleBase" id="RU367023"/>
    </source>
</evidence>
<evidence type="ECO:0000256" key="13">
    <source>
        <dbReference type="ARBA" id="ARBA00023136"/>
    </source>
</evidence>
<dbReference type="EMBL" id="KV454438">
    <property type="protein sequence ID" value="ODQ77877.1"/>
    <property type="molecule type" value="Genomic_DNA"/>
</dbReference>
<dbReference type="STRING" id="984486.A0A1E3QLL3"/>
<evidence type="ECO:0000256" key="2">
    <source>
        <dbReference type="ARBA" id="ARBA00004771"/>
    </source>
</evidence>
<dbReference type="EC" id="2.3.1.20" evidence="5 16"/>
<name>A0A1E3QLL3_9ASCO</name>
<feature type="compositionally biased region" description="Low complexity" evidence="17">
    <location>
        <begin position="22"/>
        <end position="34"/>
    </location>
</feature>
<evidence type="ECO:0000256" key="9">
    <source>
        <dbReference type="ARBA" id="ARBA00022798"/>
    </source>
</evidence>
<feature type="transmembrane region" description="Helical" evidence="16">
    <location>
        <begin position="93"/>
        <end position="115"/>
    </location>
</feature>
<comment type="function">
    <text evidence="16">Catalyzes the terminal and only committed step in triacylglycerol synthesis by using diacylglycerol and fatty acyl CoA as substrates.</text>
</comment>
<dbReference type="GO" id="GO:0005789">
    <property type="term" value="C:endoplasmic reticulum membrane"/>
    <property type="evidence" value="ECO:0007669"/>
    <property type="project" value="UniProtKB-SubCell"/>
</dbReference>
<keyword evidence="7" id="KW-0808">Transferase</keyword>
<dbReference type="GO" id="GO:0097038">
    <property type="term" value="C:perinuclear endoplasmic reticulum"/>
    <property type="evidence" value="ECO:0007669"/>
    <property type="project" value="EnsemblFungi"/>
</dbReference>
<evidence type="ECO:0000313" key="18">
    <source>
        <dbReference type="EMBL" id="ODQ77877.1"/>
    </source>
</evidence>
<keyword evidence="11 16" id="KW-1133">Transmembrane helix</keyword>
<comment type="subcellular location">
    <subcellularLocation>
        <location evidence="1 16">Endoplasmic reticulum membrane</location>
        <topology evidence="1 16">Multi-pass membrane protein</topology>
    </subcellularLocation>
</comment>
<dbReference type="GO" id="GO:0035356">
    <property type="term" value="P:intracellular triglyceride homeostasis"/>
    <property type="evidence" value="ECO:0007669"/>
    <property type="project" value="EnsemblFungi"/>
</dbReference>
<dbReference type="GeneID" id="30147657"/>
<evidence type="ECO:0000256" key="12">
    <source>
        <dbReference type="ARBA" id="ARBA00023098"/>
    </source>
</evidence>
<dbReference type="GO" id="GO:0006071">
    <property type="term" value="P:glycerol metabolic process"/>
    <property type="evidence" value="ECO:0007669"/>
    <property type="project" value="UniProtKB-UniRule"/>
</dbReference>
<dbReference type="GO" id="GO:0006672">
    <property type="term" value="P:ceramide metabolic process"/>
    <property type="evidence" value="ECO:0007669"/>
    <property type="project" value="EnsemblFungi"/>
</dbReference>
<keyword evidence="19" id="KW-1185">Reference proteome</keyword>
<keyword evidence="8 16" id="KW-0812">Transmembrane</keyword>
<dbReference type="Pfam" id="PF03982">
    <property type="entry name" value="DAGAT"/>
    <property type="match status" value="2"/>
</dbReference>
<dbReference type="RefSeq" id="XP_018983205.1">
    <property type="nucleotide sequence ID" value="XM_019129804.1"/>
</dbReference>
<keyword evidence="6 16" id="KW-0444">Lipid biosynthesis</keyword>
<keyword evidence="13 16" id="KW-0472">Membrane</keyword>
<reference evidence="19" key="1">
    <citation type="submission" date="2016-05" db="EMBL/GenBank/DDBJ databases">
        <title>Comparative genomics of biotechnologically important yeasts.</title>
        <authorList>
            <consortium name="DOE Joint Genome Institute"/>
            <person name="Riley R."/>
            <person name="Haridas S."/>
            <person name="Wolfe K.H."/>
            <person name="Lopes M.R."/>
            <person name="Hittinger C.T."/>
            <person name="Goker M."/>
            <person name="Salamov A."/>
            <person name="Wisecaver J."/>
            <person name="Long T.M."/>
            <person name="Aerts A.L."/>
            <person name="Barry K."/>
            <person name="Choi C."/>
            <person name="Clum A."/>
            <person name="Coughlan A.Y."/>
            <person name="Deshpande S."/>
            <person name="Douglass A.P."/>
            <person name="Hanson S.J."/>
            <person name="Klenk H.-P."/>
            <person name="Labutti K."/>
            <person name="Lapidus A."/>
            <person name="Lindquist E."/>
            <person name="Lipzen A."/>
            <person name="Meier-Kolthoff J.P."/>
            <person name="Ohm R.A."/>
            <person name="Otillar R.P."/>
            <person name="Pangilinan J."/>
            <person name="Peng Y."/>
            <person name="Rokas A."/>
            <person name="Rosa C.A."/>
            <person name="Scheuner C."/>
            <person name="Sibirny A.A."/>
            <person name="Slot J.C."/>
            <person name="Stielow J.B."/>
            <person name="Sun H."/>
            <person name="Kurtzman C.P."/>
            <person name="Blackwell M."/>
            <person name="Grigoriev I.V."/>
            <person name="Jeffries T.W."/>
        </authorList>
    </citation>
    <scope>NUCLEOTIDE SEQUENCE [LARGE SCALE GENOMIC DNA]</scope>
    <source>
        <strain evidence="19">NRRL Y-12698</strain>
    </source>
</reference>